<gene>
    <name evidence="1" type="ORF">SMD44_01250</name>
</gene>
<dbReference type="OrthoDB" id="156693at2"/>
<dbReference type="RefSeq" id="WP_087883156.1">
    <property type="nucleotide sequence ID" value="NZ_CP021748.1"/>
</dbReference>
<reference evidence="1 2" key="1">
    <citation type="submission" date="2017-05" db="EMBL/GenBank/DDBJ databases">
        <title>Streptomyces alboflavus Genome sequencing and assembly.</title>
        <authorList>
            <person name="Wang Y."/>
            <person name="Du B."/>
            <person name="Ding Y."/>
            <person name="Liu H."/>
            <person name="Hou Q."/>
            <person name="Liu K."/>
            <person name="Wang C."/>
            <person name="Yao L."/>
        </authorList>
    </citation>
    <scope>NUCLEOTIDE SEQUENCE [LARGE SCALE GENOMIC DNA]</scope>
    <source>
        <strain evidence="1 2">MDJK44</strain>
    </source>
</reference>
<dbReference type="STRING" id="67267.GCA_000716675_07011"/>
<dbReference type="eggNOG" id="COG3832">
    <property type="taxonomic scope" value="Bacteria"/>
</dbReference>
<evidence type="ECO:0008006" key="3">
    <source>
        <dbReference type="Google" id="ProtNLM"/>
    </source>
</evidence>
<proteinExistence type="predicted"/>
<dbReference type="Gene3D" id="3.30.530.20">
    <property type="match status" value="1"/>
</dbReference>
<dbReference type="Pfam" id="PF10604">
    <property type="entry name" value="Polyketide_cyc2"/>
    <property type="match status" value="1"/>
</dbReference>
<evidence type="ECO:0000313" key="1">
    <source>
        <dbReference type="EMBL" id="ARX81852.1"/>
    </source>
</evidence>
<dbReference type="SUPFAM" id="SSF55961">
    <property type="entry name" value="Bet v1-like"/>
    <property type="match status" value="1"/>
</dbReference>
<dbReference type="KEGG" id="salf:SMD44_01250"/>
<protein>
    <recommendedName>
        <fullName evidence="3">Shy6-polyketide cyclase</fullName>
    </recommendedName>
</protein>
<dbReference type="EMBL" id="CP021748">
    <property type="protein sequence ID" value="ARX81852.1"/>
    <property type="molecule type" value="Genomic_DNA"/>
</dbReference>
<keyword evidence="2" id="KW-1185">Reference proteome</keyword>
<dbReference type="AlphaFoldDB" id="A0A1Z1W630"/>
<sequence length="143" mass="15442">MISTRHEITVAAPVETVWRLHTDIAAWPLWHSGIERAETSGELEVGMSFTWLTHGLDITSTVVAVDEERSLTWGGPTSGIDGMHRWTFAPTPDGGTSVVTEEYWTGAPVDADPEGMRALLAQSLVDWLAELKEAVEAGGAATL</sequence>
<evidence type="ECO:0000313" key="2">
    <source>
        <dbReference type="Proteomes" id="UP000195880"/>
    </source>
</evidence>
<dbReference type="InterPro" id="IPR019587">
    <property type="entry name" value="Polyketide_cyclase/dehydratase"/>
</dbReference>
<dbReference type="InterPro" id="IPR023393">
    <property type="entry name" value="START-like_dom_sf"/>
</dbReference>
<organism evidence="1 2">
    <name type="scientific">Streptomyces alboflavus</name>
    <dbReference type="NCBI Taxonomy" id="67267"/>
    <lineage>
        <taxon>Bacteria</taxon>
        <taxon>Bacillati</taxon>
        <taxon>Actinomycetota</taxon>
        <taxon>Actinomycetes</taxon>
        <taxon>Kitasatosporales</taxon>
        <taxon>Streptomycetaceae</taxon>
        <taxon>Streptomyces</taxon>
    </lineage>
</organism>
<accession>A0A1Z1W630</accession>
<name>A0A1Z1W630_9ACTN</name>
<dbReference type="Proteomes" id="UP000195880">
    <property type="component" value="Chromosome"/>
</dbReference>